<dbReference type="OrthoDB" id="5291879at2"/>
<dbReference type="SUPFAM" id="SSF56112">
    <property type="entry name" value="Protein kinase-like (PK-like)"/>
    <property type="match status" value="1"/>
</dbReference>
<reference evidence="3 4" key="1">
    <citation type="submission" date="2017-06" db="EMBL/GenBank/DDBJ databases">
        <title>Raineya orbicola gen. nov., sp. nov. a slightly thermophilic bacterium of the phylum Bacteroidetes and the description of Raineyaceae fam. nov.</title>
        <authorList>
            <person name="Albuquerque L."/>
            <person name="Polonia A.R.M."/>
            <person name="Barroso C."/>
            <person name="Froufe H.J.C."/>
            <person name="Lage O."/>
            <person name="Lobo-Da-Cunha A."/>
            <person name="Egas C."/>
            <person name="Da Costa M.S."/>
        </authorList>
    </citation>
    <scope>NUCLEOTIDE SEQUENCE [LARGE SCALE GENOMIC DNA]</scope>
    <source>
        <strain evidence="3 4">SPSPC-11</strain>
    </source>
</reference>
<dbReference type="Gene3D" id="3.90.1200.10">
    <property type="match status" value="1"/>
</dbReference>
<name>A0A2N3I8L9_9BACT</name>
<keyword evidence="2" id="KW-0418">Kinase</keyword>
<dbReference type="PIRSF" id="PIRSF006221">
    <property type="entry name" value="Ketosamine-3-kinase"/>
    <property type="match status" value="1"/>
</dbReference>
<dbReference type="InterPro" id="IPR011009">
    <property type="entry name" value="Kinase-like_dom_sf"/>
</dbReference>
<sequence>MFGFEPNDFLEAVFLESFGKSPEIEHFQAVSGGCINNAAKVATSSGTFFIKWNENAPEDTFEIEIKGLQKLNSMGMPTPAVVASGRQKGKNYLLLEYLEGYPNKTFWQDLGKNLAHLHQNTNDFFGLEYDNYIGALRQTNTPTANGINFFIEKRLKIQAGLAFYNGFVEKSFLEKLERLYEKLPNLLPDEKPALLHGDLWSGNIITHNKGYAVLIDPAVYYGLREAEIAFTRLFGNFENKFYEAYEDVFPLEKGFADRVVIYNLYPLLVHLNLFGKSYLPAIERVVEKFT</sequence>
<comment type="caution">
    <text evidence="3">The sequence shown here is derived from an EMBL/GenBank/DDBJ whole genome shotgun (WGS) entry which is preliminary data.</text>
</comment>
<keyword evidence="4" id="KW-1185">Reference proteome</keyword>
<organism evidence="3 4">
    <name type="scientific">Raineya orbicola</name>
    <dbReference type="NCBI Taxonomy" id="2016530"/>
    <lineage>
        <taxon>Bacteria</taxon>
        <taxon>Pseudomonadati</taxon>
        <taxon>Bacteroidota</taxon>
        <taxon>Cytophagia</taxon>
        <taxon>Cytophagales</taxon>
        <taxon>Raineyaceae</taxon>
        <taxon>Raineya</taxon>
    </lineage>
</organism>
<dbReference type="Gene3D" id="3.30.200.20">
    <property type="entry name" value="Phosphorylase Kinase, domain 1"/>
    <property type="match status" value="1"/>
</dbReference>
<comment type="similarity">
    <text evidence="1 2">Belongs to the fructosamine kinase family.</text>
</comment>
<dbReference type="Pfam" id="PF03881">
    <property type="entry name" value="Fructosamin_kin"/>
    <property type="match status" value="1"/>
</dbReference>
<evidence type="ECO:0008006" key="5">
    <source>
        <dbReference type="Google" id="ProtNLM"/>
    </source>
</evidence>
<dbReference type="Proteomes" id="UP000233387">
    <property type="component" value="Unassembled WGS sequence"/>
</dbReference>
<proteinExistence type="inferred from homology"/>
<dbReference type="RefSeq" id="WP_101359568.1">
    <property type="nucleotide sequence ID" value="NZ_NKXO01000044.1"/>
</dbReference>
<dbReference type="GO" id="GO:0016301">
    <property type="term" value="F:kinase activity"/>
    <property type="evidence" value="ECO:0007669"/>
    <property type="project" value="UniProtKB-UniRule"/>
</dbReference>
<dbReference type="PANTHER" id="PTHR12149">
    <property type="entry name" value="FRUCTOSAMINE 3 KINASE-RELATED PROTEIN"/>
    <property type="match status" value="1"/>
</dbReference>
<protein>
    <recommendedName>
        <fullName evidence="5">Fructosamine-3-kinase</fullName>
    </recommendedName>
</protein>
<gene>
    <name evidence="3" type="ORF">Rain11_2304</name>
</gene>
<dbReference type="EMBL" id="NKXO01000044">
    <property type="protein sequence ID" value="PKQ66583.1"/>
    <property type="molecule type" value="Genomic_DNA"/>
</dbReference>
<evidence type="ECO:0000256" key="2">
    <source>
        <dbReference type="PIRNR" id="PIRNR006221"/>
    </source>
</evidence>
<keyword evidence="2" id="KW-0808">Transferase</keyword>
<dbReference type="PANTHER" id="PTHR12149:SF8">
    <property type="entry name" value="PROTEIN-RIBULOSAMINE 3-KINASE"/>
    <property type="match status" value="1"/>
</dbReference>
<evidence type="ECO:0000313" key="4">
    <source>
        <dbReference type="Proteomes" id="UP000233387"/>
    </source>
</evidence>
<dbReference type="AlphaFoldDB" id="A0A2N3I8L9"/>
<dbReference type="InterPro" id="IPR016477">
    <property type="entry name" value="Fructo-/Ketosamine-3-kinase"/>
</dbReference>
<accession>A0A2N3I8L9</accession>
<evidence type="ECO:0000313" key="3">
    <source>
        <dbReference type="EMBL" id="PKQ66583.1"/>
    </source>
</evidence>
<evidence type="ECO:0000256" key="1">
    <source>
        <dbReference type="ARBA" id="ARBA00009460"/>
    </source>
</evidence>